<evidence type="ECO:0000256" key="17">
    <source>
        <dbReference type="ARBA" id="ARBA00049551"/>
    </source>
</evidence>
<comment type="function">
    <text evidence="1">Core subunit of the mitochondrial membrane respiratory chain NADH dehydrogenase (Complex I) that is believed to belong to the minimal assembly required for catalysis. Complex I functions in the transfer of electrons from NADH to the respiratory chain. The immediate electron acceptor for the enzyme is believed to be ubiquinone.</text>
</comment>
<dbReference type="PANTHER" id="PTHR46552">
    <property type="entry name" value="NADH-UBIQUINONE OXIDOREDUCTASE CHAIN 2"/>
    <property type="match status" value="1"/>
</dbReference>
<feature type="transmembrane region" description="Helical" evidence="18">
    <location>
        <begin position="268"/>
        <end position="289"/>
    </location>
</feature>
<dbReference type="InterPro" id="IPR001750">
    <property type="entry name" value="ND/Mrp_TM"/>
</dbReference>
<name>A0A7H1KHR4_9CUCU</name>
<evidence type="ECO:0000256" key="6">
    <source>
        <dbReference type="ARBA" id="ARBA00022448"/>
    </source>
</evidence>
<feature type="transmembrane region" description="Helical" evidence="18">
    <location>
        <begin position="315"/>
        <end position="336"/>
    </location>
</feature>
<feature type="transmembrane region" description="Helical" evidence="18">
    <location>
        <begin position="136"/>
        <end position="161"/>
    </location>
</feature>
<evidence type="ECO:0000256" key="1">
    <source>
        <dbReference type="ARBA" id="ARBA00003257"/>
    </source>
</evidence>
<evidence type="ECO:0000256" key="15">
    <source>
        <dbReference type="ARBA" id="ARBA00023128"/>
    </source>
</evidence>
<reference evidence="20" key="1">
    <citation type="submission" date="2020-06" db="EMBL/GenBank/DDBJ databases">
        <title>Mitochondrial genomes of twelve species of hyperdiverse Trigonopterus weevils.</title>
        <authorList>
            <person name="Narakusumo R.P."/>
            <person name="Pons J."/>
            <person name="Riedel A."/>
        </authorList>
    </citation>
    <scope>NUCLEOTIDE SEQUENCE</scope>
</reference>
<evidence type="ECO:0000256" key="14">
    <source>
        <dbReference type="ARBA" id="ARBA00023075"/>
    </source>
</evidence>
<evidence type="ECO:0000256" key="11">
    <source>
        <dbReference type="ARBA" id="ARBA00022982"/>
    </source>
</evidence>
<proteinExistence type="inferred from homology"/>
<keyword evidence="13 18" id="KW-0520">NAD</keyword>
<comment type="function">
    <text evidence="18">Core subunit of the mitochondrial membrane respiratory chain NADH dehydrogenase (Complex I) which catalyzes electron transfer from NADH through the respiratory chain, using ubiquinone as an electron acceptor. Essential for the catalytic activity and assembly of complex I.</text>
</comment>
<dbReference type="GO" id="GO:0008137">
    <property type="term" value="F:NADH dehydrogenase (ubiquinone) activity"/>
    <property type="evidence" value="ECO:0007669"/>
    <property type="project" value="UniProtKB-EC"/>
</dbReference>
<dbReference type="PANTHER" id="PTHR46552:SF1">
    <property type="entry name" value="NADH-UBIQUINONE OXIDOREDUCTASE CHAIN 2"/>
    <property type="match status" value="1"/>
</dbReference>
<keyword evidence="15 18" id="KW-0496">Mitochondrion</keyword>
<dbReference type="AlphaFoldDB" id="A0A7H1KHR4"/>
<evidence type="ECO:0000313" key="20">
    <source>
        <dbReference type="EMBL" id="QNT26830.1"/>
    </source>
</evidence>
<dbReference type="GO" id="GO:0006120">
    <property type="term" value="P:mitochondrial electron transport, NADH to ubiquinone"/>
    <property type="evidence" value="ECO:0007669"/>
    <property type="project" value="InterPro"/>
</dbReference>
<evidence type="ECO:0000256" key="16">
    <source>
        <dbReference type="ARBA" id="ARBA00023136"/>
    </source>
</evidence>
<evidence type="ECO:0000256" key="12">
    <source>
        <dbReference type="ARBA" id="ARBA00022989"/>
    </source>
</evidence>
<evidence type="ECO:0000256" key="4">
    <source>
        <dbReference type="ARBA" id="ARBA00012944"/>
    </source>
</evidence>
<organism evidence="20">
    <name type="scientific">Trigonopterus tanimbarensis</name>
    <dbReference type="NCBI Taxonomy" id="2678946"/>
    <lineage>
        <taxon>Eukaryota</taxon>
        <taxon>Metazoa</taxon>
        <taxon>Ecdysozoa</taxon>
        <taxon>Arthropoda</taxon>
        <taxon>Hexapoda</taxon>
        <taxon>Insecta</taxon>
        <taxon>Pterygota</taxon>
        <taxon>Neoptera</taxon>
        <taxon>Endopterygota</taxon>
        <taxon>Coleoptera</taxon>
        <taxon>Polyphaga</taxon>
        <taxon>Cucujiformia</taxon>
        <taxon>Curculionidae</taxon>
        <taxon>Cryptorhynchinae</taxon>
        <taxon>Trigonopterus</taxon>
    </lineage>
</organism>
<keyword evidence="10 18" id="KW-1278">Translocase</keyword>
<keyword evidence="12 18" id="KW-1133">Transmembrane helix</keyword>
<comment type="catalytic activity">
    <reaction evidence="17 18">
        <text>a ubiquinone + NADH + 5 H(+)(in) = a ubiquinol + NAD(+) + 4 H(+)(out)</text>
        <dbReference type="Rhea" id="RHEA:29091"/>
        <dbReference type="Rhea" id="RHEA-COMP:9565"/>
        <dbReference type="Rhea" id="RHEA-COMP:9566"/>
        <dbReference type="ChEBI" id="CHEBI:15378"/>
        <dbReference type="ChEBI" id="CHEBI:16389"/>
        <dbReference type="ChEBI" id="CHEBI:17976"/>
        <dbReference type="ChEBI" id="CHEBI:57540"/>
        <dbReference type="ChEBI" id="CHEBI:57945"/>
        <dbReference type="EC" id="7.1.1.2"/>
    </reaction>
</comment>
<evidence type="ECO:0000256" key="8">
    <source>
        <dbReference type="ARBA" id="ARBA00022692"/>
    </source>
</evidence>
<evidence type="ECO:0000256" key="3">
    <source>
        <dbReference type="ARBA" id="ARBA00007012"/>
    </source>
</evidence>
<evidence type="ECO:0000256" key="7">
    <source>
        <dbReference type="ARBA" id="ARBA00022660"/>
    </source>
</evidence>
<keyword evidence="9 18" id="KW-0999">Mitochondrion inner membrane</keyword>
<comment type="subcellular location">
    <subcellularLocation>
        <location evidence="2 18">Mitochondrion inner membrane</location>
        <topology evidence="2 18">Multi-pass membrane protein</topology>
    </subcellularLocation>
</comment>
<dbReference type="Pfam" id="PF00361">
    <property type="entry name" value="Proton_antipo_M"/>
    <property type="match status" value="1"/>
</dbReference>
<keyword evidence="8 18" id="KW-0812">Transmembrane</keyword>
<geneLocation type="mitochondrion" evidence="20"/>
<keyword evidence="6" id="KW-0813">Transport</keyword>
<feature type="transmembrane region" description="Helical" evidence="18">
    <location>
        <begin position="7"/>
        <end position="33"/>
    </location>
</feature>
<evidence type="ECO:0000256" key="18">
    <source>
        <dbReference type="RuleBase" id="RU003403"/>
    </source>
</evidence>
<evidence type="ECO:0000256" key="9">
    <source>
        <dbReference type="ARBA" id="ARBA00022792"/>
    </source>
</evidence>
<evidence type="ECO:0000259" key="19">
    <source>
        <dbReference type="Pfam" id="PF00361"/>
    </source>
</evidence>
<keyword evidence="14 18" id="KW-0830">Ubiquinone</keyword>
<keyword evidence="11 18" id="KW-0249">Electron transport</keyword>
<feature type="domain" description="NADH:quinone oxidoreductase/Mrp antiporter transmembrane" evidence="19">
    <location>
        <begin position="23"/>
        <end position="284"/>
    </location>
</feature>
<accession>A0A7H1KHR4</accession>
<feature type="transmembrane region" description="Helical" evidence="18">
    <location>
        <begin position="235"/>
        <end position="256"/>
    </location>
</feature>
<dbReference type="PRINTS" id="PR01436">
    <property type="entry name" value="NADHDHGNASE2"/>
</dbReference>
<evidence type="ECO:0000256" key="13">
    <source>
        <dbReference type="ARBA" id="ARBA00023027"/>
    </source>
</evidence>
<protein>
    <recommendedName>
        <fullName evidence="5 18">NADH-ubiquinone oxidoreductase chain 2</fullName>
        <ecNumber evidence="4 18">7.1.1.2</ecNumber>
    </recommendedName>
</protein>
<dbReference type="EMBL" id="MT653601">
    <property type="protein sequence ID" value="QNT26830.1"/>
    <property type="molecule type" value="Genomic_DNA"/>
</dbReference>
<evidence type="ECO:0000256" key="2">
    <source>
        <dbReference type="ARBA" id="ARBA00004448"/>
    </source>
</evidence>
<dbReference type="InterPro" id="IPR003917">
    <property type="entry name" value="NADH_UbQ_OxRdtase_chain2"/>
</dbReference>
<dbReference type="InterPro" id="IPR050175">
    <property type="entry name" value="Complex_I_Subunit_2"/>
</dbReference>
<dbReference type="GO" id="GO:0005743">
    <property type="term" value="C:mitochondrial inner membrane"/>
    <property type="evidence" value="ECO:0007669"/>
    <property type="project" value="UniProtKB-SubCell"/>
</dbReference>
<gene>
    <name evidence="20" type="primary">nad2</name>
</gene>
<evidence type="ECO:0000256" key="5">
    <source>
        <dbReference type="ARBA" id="ARBA00021008"/>
    </source>
</evidence>
<comment type="similarity">
    <text evidence="3 18">Belongs to the complex I subunit 2 family.</text>
</comment>
<keyword evidence="16 18" id="KW-0472">Membrane</keyword>
<dbReference type="EC" id="7.1.1.2" evidence="4 18"/>
<keyword evidence="7 18" id="KW-0679">Respiratory chain</keyword>
<sequence>MMNFYKILFFNLLVFSTLICISALSWMTAWLGLEMNLLSIIPLMKTYTNKNSAEAAIKYFIVQAMASAILMFSIMIFSSLNFFNLKFLYMPSMIMNATLLGKMGAAPFHIWFPEVISGLAWNIVIIILTWQKIAPFILLSYCISSSTFLSITIILSSLIGGLQGLNQVCTRKILAYSSINHMGWMISTLLSSLNLWSLYFAIYSLMNFSITMMFHKYSIFYMSQVPKMLSYNKKLKYMFMMNFLSLGGLPPFIGFLPKWITINALMNLKHNFMCFILVSFTLLTLYFYIRISFSSFSFYSLESFSESWKTKLNPMFFASNIAILTSIPMCFSMPWLF</sequence>
<feature type="transmembrane region" description="Helical" evidence="18">
    <location>
        <begin position="110"/>
        <end position="130"/>
    </location>
</feature>
<feature type="transmembrane region" description="Helical" evidence="18">
    <location>
        <begin position="60"/>
        <end position="89"/>
    </location>
</feature>
<evidence type="ECO:0000256" key="10">
    <source>
        <dbReference type="ARBA" id="ARBA00022967"/>
    </source>
</evidence>